<evidence type="ECO:0000313" key="4">
    <source>
        <dbReference type="Proteomes" id="UP000249354"/>
    </source>
</evidence>
<dbReference type="InterPro" id="IPR025280">
    <property type="entry name" value="SNIPE"/>
</dbReference>
<feature type="domain" description="SNIPE associated" evidence="2">
    <location>
        <begin position="1"/>
        <end position="102"/>
    </location>
</feature>
<evidence type="ECO:0000313" key="3">
    <source>
        <dbReference type="EMBL" id="PZO11969.1"/>
    </source>
</evidence>
<comment type="caution">
    <text evidence="3">The sequence shown here is derived from an EMBL/GenBank/DDBJ whole genome shotgun (WGS) entry which is preliminary data.</text>
</comment>
<proteinExistence type="predicted"/>
<evidence type="ECO:0000256" key="1">
    <source>
        <dbReference type="SAM" id="MobiDB-lite"/>
    </source>
</evidence>
<reference evidence="3 4" key="2">
    <citation type="submission" date="2018-06" db="EMBL/GenBank/DDBJ databases">
        <title>Metagenomic assembly of (sub)arctic Cyanobacteria and their associated microbiome from non-axenic cultures.</title>
        <authorList>
            <person name="Baurain D."/>
        </authorList>
    </citation>
    <scope>NUCLEOTIDE SEQUENCE [LARGE SCALE GENOMIC DNA]</scope>
    <source>
        <strain evidence="3">ULC129bin1</strain>
    </source>
</reference>
<protein>
    <recommendedName>
        <fullName evidence="2">SNIPE associated domain-containing protein</fullName>
    </recommendedName>
</protein>
<name>A0A2W4U3S8_9CYAN</name>
<feature type="region of interest" description="Disordered" evidence="1">
    <location>
        <begin position="102"/>
        <end position="142"/>
    </location>
</feature>
<accession>A0A2W4U3S8</accession>
<gene>
    <name evidence="3" type="ORF">DCF25_18490</name>
</gene>
<dbReference type="EMBL" id="QBMC01000164">
    <property type="protein sequence ID" value="PZO11969.1"/>
    <property type="molecule type" value="Genomic_DNA"/>
</dbReference>
<dbReference type="Pfam" id="PF13250">
    <property type="entry name" value="SNIPE"/>
    <property type="match status" value="1"/>
</dbReference>
<dbReference type="Proteomes" id="UP000249354">
    <property type="component" value="Unassembled WGS sequence"/>
</dbReference>
<evidence type="ECO:0000259" key="2">
    <source>
        <dbReference type="Pfam" id="PF13250"/>
    </source>
</evidence>
<dbReference type="AlphaFoldDB" id="A0A2W4U3S8"/>
<sequence>MVKQEKACFSKKRWAVGDDPRKGNRMIKNYLKVIQNAFETACRSSINKAKTGNINKIKQGVVNDFERLNNLSKELECQISNEYLTLKLRLLDVKYEMELKKQEEKERSRMLNDKIRKEKKERDNLEKEKQKEEEAANQEKEYREELEKIKIEMGKAIGSKMKELQEKTKV</sequence>
<organism evidence="3 4">
    <name type="scientific">Leptolyngbya foveolarum</name>
    <dbReference type="NCBI Taxonomy" id="47253"/>
    <lineage>
        <taxon>Bacteria</taxon>
        <taxon>Bacillati</taxon>
        <taxon>Cyanobacteriota</taxon>
        <taxon>Cyanophyceae</taxon>
        <taxon>Leptolyngbyales</taxon>
        <taxon>Leptolyngbyaceae</taxon>
        <taxon>Leptolyngbya group</taxon>
        <taxon>Leptolyngbya</taxon>
    </lineage>
</organism>
<reference evidence="4" key="1">
    <citation type="submission" date="2018-04" db="EMBL/GenBank/DDBJ databases">
        <authorList>
            <person name="Cornet L."/>
        </authorList>
    </citation>
    <scope>NUCLEOTIDE SEQUENCE [LARGE SCALE GENOMIC DNA]</scope>
</reference>